<dbReference type="EMBL" id="CAKASE010000066">
    <property type="protein sequence ID" value="CAG9571090.1"/>
    <property type="molecule type" value="Genomic_DNA"/>
</dbReference>
<protein>
    <submittedName>
        <fullName evidence="1">(African queen) hypothetical protein</fullName>
    </submittedName>
</protein>
<dbReference type="OrthoDB" id="7438460at2759"/>
<dbReference type="AlphaFoldDB" id="A0A8J2R5Z2"/>
<reference evidence="1" key="1">
    <citation type="submission" date="2021-09" db="EMBL/GenBank/DDBJ databases">
        <authorList>
            <person name="Martin H S."/>
        </authorList>
    </citation>
    <scope>NUCLEOTIDE SEQUENCE</scope>
</reference>
<dbReference type="Proteomes" id="UP000789524">
    <property type="component" value="Unassembled WGS sequence"/>
</dbReference>
<evidence type="ECO:0000313" key="1">
    <source>
        <dbReference type="EMBL" id="CAG9571090.1"/>
    </source>
</evidence>
<gene>
    <name evidence="1" type="ORF">DCHRY22_LOCUS9617</name>
</gene>
<organism evidence="1 2">
    <name type="scientific">Danaus chrysippus</name>
    <name type="common">African queen</name>
    <dbReference type="NCBI Taxonomy" id="151541"/>
    <lineage>
        <taxon>Eukaryota</taxon>
        <taxon>Metazoa</taxon>
        <taxon>Ecdysozoa</taxon>
        <taxon>Arthropoda</taxon>
        <taxon>Hexapoda</taxon>
        <taxon>Insecta</taxon>
        <taxon>Pterygota</taxon>
        <taxon>Neoptera</taxon>
        <taxon>Endopterygota</taxon>
        <taxon>Lepidoptera</taxon>
        <taxon>Glossata</taxon>
        <taxon>Ditrysia</taxon>
        <taxon>Papilionoidea</taxon>
        <taxon>Nymphalidae</taxon>
        <taxon>Danainae</taxon>
        <taxon>Danaini</taxon>
        <taxon>Danaina</taxon>
        <taxon>Danaus</taxon>
        <taxon>Anosia</taxon>
    </lineage>
</organism>
<sequence>MNHEVILRLTQKSGSPQSVKIVRSLLTDMRTTLLLASILLLCVLVCSSSIDPKRILINRPREHDVFKRSAQVKGGKPGVKGYDPPMPSLRKGEFMCGNRVCKLKPGQIPPGCNGVCQYRVN</sequence>
<comment type="caution">
    <text evidence="1">The sequence shown here is derived from an EMBL/GenBank/DDBJ whole genome shotgun (WGS) entry which is preliminary data.</text>
</comment>
<evidence type="ECO:0000313" key="2">
    <source>
        <dbReference type="Proteomes" id="UP000789524"/>
    </source>
</evidence>
<accession>A0A8J2R5Z2</accession>
<keyword evidence="2" id="KW-1185">Reference proteome</keyword>
<proteinExistence type="predicted"/>
<name>A0A8J2R5Z2_9NEOP</name>